<dbReference type="SUPFAM" id="SSF55031">
    <property type="entry name" value="Bacterial exopeptidase dimerisation domain"/>
    <property type="match status" value="1"/>
</dbReference>
<evidence type="ECO:0000259" key="1">
    <source>
        <dbReference type="Pfam" id="PF07687"/>
    </source>
</evidence>
<name>A0A9X4KRP0_9BACL</name>
<dbReference type="Gene3D" id="3.40.630.10">
    <property type="entry name" value="Zn peptidases"/>
    <property type="match status" value="1"/>
</dbReference>
<keyword evidence="3" id="KW-1185">Reference proteome</keyword>
<evidence type="ECO:0000313" key="3">
    <source>
        <dbReference type="Proteomes" id="UP001153387"/>
    </source>
</evidence>
<sequence>MKEPAKEAIAAWLRANRQAMKSTYAELHAIAEASWQEHRTTQYLQRELEKIGIAYDRFPAHTGLVVRWKGGAGKAVDPKRKGAVVALRADIDALWQRVDGVDRANHSCGHDAHMTMVLYALGALQAAGFQPVRELRVLFQPAEEVGEGALKLIEAGCLTDVDYLLGIHLRPAKELAYGRVSSAIYHGACAVLEGSVTGLQAHASRPNDGINAIEALADLVSAVRAVSNAFAAVPASCKVTKLRVPNESSNVIPDYGAFTIDVRAQTNEAMDALLPELERAVHSIGVDYGSPAELRLKSRMAAARPDPYLEALVGAVISDLLGDAGHAEPPVSPGGGGFSFLCPAQARAARHHGRARLRLAAGTASPRYAVQSGCLGGRGGGLGIVRCADQRRA</sequence>
<gene>
    <name evidence="2" type="ORF">OMP38_32020</name>
</gene>
<dbReference type="AlphaFoldDB" id="A0A9X4KRP0"/>
<dbReference type="EMBL" id="JAPDHZ010000008">
    <property type="protein sequence ID" value="MDG0794942.1"/>
    <property type="molecule type" value="Genomic_DNA"/>
</dbReference>
<dbReference type="Proteomes" id="UP001153387">
    <property type="component" value="Unassembled WGS sequence"/>
</dbReference>
<dbReference type="InterPro" id="IPR011650">
    <property type="entry name" value="Peptidase_M20_dimer"/>
</dbReference>
<dbReference type="NCBIfam" id="TIGR01891">
    <property type="entry name" value="amidohydrolases"/>
    <property type="match status" value="1"/>
</dbReference>
<organism evidence="2 3">
    <name type="scientific">Cohnella ginsengisoli</name>
    <dbReference type="NCBI Taxonomy" id="425004"/>
    <lineage>
        <taxon>Bacteria</taxon>
        <taxon>Bacillati</taxon>
        <taxon>Bacillota</taxon>
        <taxon>Bacilli</taxon>
        <taxon>Bacillales</taxon>
        <taxon>Paenibacillaceae</taxon>
        <taxon>Cohnella</taxon>
    </lineage>
</organism>
<feature type="domain" description="Peptidase M20 dimerisation" evidence="1">
    <location>
        <begin position="196"/>
        <end position="285"/>
    </location>
</feature>
<dbReference type="PANTHER" id="PTHR11014:SF122">
    <property type="entry name" value="AMIDOHYDROLASE AMHX"/>
    <property type="match status" value="1"/>
</dbReference>
<reference evidence="2 3" key="1">
    <citation type="submission" date="2022-10" db="EMBL/GenBank/DDBJ databases">
        <title>Comparative genomic analysis of Cohnella hashimotonis sp. nov., isolated from the International Space Station.</title>
        <authorList>
            <person name="Simpson A."/>
            <person name="Venkateswaran K."/>
        </authorList>
    </citation>
    <scope>NUCLEOTIDE SEQUENCE [LARGE SCALE GENOMIC DNA]</scope>
    <source>
        <strain evidence="2 3">DSM 18997</strain>
    </source>
</reference>
<dbReference type="PANTHER" id="PTHR11014">
    <property type="entry name" value="PEPTIDASE M20 FAMILY MEMBER"/>
    <property type="match status" value="1"/>
</dbReference>
<accession>A0A9X4KRP0</accession>
<proteinExistence type="predicted"/>
<evidence type="ECO:0000313" key="2">
    <source>
        <dbReference type="EMBL" id="MDG0794942.1"/>
    </source>
</evidence>
<dbReference type="GO" id="GO:0016787">
    <property type="term" value="F:hydrolase activity"/>
    <property type="evidence" value="ECO:0007669"/>
    <property type="project" value="InterPro"/>
</dbReference>
<comment type="caution">
    <text evidence="2">The sequence shown here is derived from an EMBL/GenBank/DDBJ whole genome shotgun (WGS) entry which is preliminary data.</text>
</comment>
<dbReference type="InterPro" id="IPR017439">
    <property type="entry name" value="Amidohydrolase"/>
</dbReference>
<dbReference type="InterPro" id="IPR002933">
    <property type="entry name" value="Peptidase_M20"/>
</dbReference>
<dbReference type="SUPFAM" id="SSF53187">
    <property type="entry name" value="Zn-dependent exopeptidases"/>
    <property type="match status" value="1"/>
</dbReference>
<dbReference type="Pfam" id="PF01546">
    <property type="entry name" value="Peptidase_M20"/>
    <property type="match status" value="1"/>
</dbReference>
<dbReference type="Gene3D" id="3.30.70.360">
    <property type="match status" value="1"/>
</dbReference>
<dbReference type="Pfam" id="PF07687">
    <property type="entry name" value="M20_dimer"/>
    <property type="match status" value="1"/>
</dbReference>
<protein>
    <submittedName>
        <fullName evidence="2">Amidohydrolase</fullName>
    </submittedName>
</protein>
<dbReference type="InterPro" id="IPR036264">
    <property type="entry name" value="Bact_exopeptidase_dim_dom"/>
</dbReference>